<dbReference type="Proteomes" id="UP000823890">
    <property type="component" value="Unassembled WGS sequence"/>
</dbReference>
<dbReference type="AlphaFoldDB" id="A0A9D2NKY4"/>
<accession>A0A9D2NKY4</accession>
<dbReference type="EMBL" id="DWWO01000039">
    <property type="protein sequence ID" value="HJC33604.1"/>
    <property type="molecule type" value="Genomic_DNA"/>
</dbReference>
<name>A0A9D2NKY4_9FIRM</name>
<gene>
    <name evidence="1" type="ORF">H9758_03320</name>
</gene>
<feature type="non-terminal residue" evidence="1">
    <location>
        <position position="149"/>
    </location>
</feature>
<reference evidence="1" key="1">
    <citation type="journal article" date="2021" name="PeerJ">
        <title>Extensive microbial diversity within the chicken gut microbiome revealed by metagenomics and culture.</title>
        <authorList>
            <person name="Gilroy R."/>
            <person name="Ravi A."/>
            <person name="Getino M."/>
            <person name="Pursley I."/>
            <person name="Horton D.L."/>
            <person name="Alikhan N.F."/>
            <person name="Baker D."/>
            <person name="Gharbi K."/>
            <person name="Hall N."/>
            <person name="Watson M."/>
            <person name="Adriaenssens E.M."/>
            <person name="Foster-Nyarko E."/>
            <person name="Jarju S."/>
            <person name="Secka A."/>
            <person name="Antonio M."/>
            <person name="Oren A."/>
            <person name="Chaudhuri R.R."/>
            <person name="La Ragione R."/>
            <person name="Hildebrand F."/>
            <person name="Pallen M.J."/>
        </authorList>
    </citation>
    <scope>NUCLEOTIDE SEQUENCE</scope>
    <source>
        <strain evidence="1">ChiW19-954</strain>
    </source>
</reference>
<evidence type="ECO:0000313" key="2">
    <source>
        <dbReference type="Proteomes" id="UP000823890"/>
    </source>
</evidence>
<sequence>MAESFSEKEIVNYPNGGKSIFYTSGQTAVIIDEGICRRDSEEDIFPYTLITDKQNEYMHRYDKVFRFLAEDRDQIDHVIKGIQRNVDFVLRVPNREDNAEASPLEFRFEQNFTNVYGSNALKYLVKEYGIVDADGRNYFLDYFVRTEDG</sequence>
<protein>
    <submittedName>
        <fullName evidence="1">Uncharacterized protein</fullName>
    </submittedName>
</protein>
<proteinExistence type="predicted"/>
<organism evidence="1 2">
    <name type="scientific">Candidatus Mediterraneibacter faecipullorum</name>
    <dbReference type="NCBI Taxonomy" id="2838670"/>
    <lineage>
        <taxon>Bacteria</taxon>
        <taxon>Bacillati</taxon>
        <taxon>Bacillota</taxon>
        <taxon>Clostridia</taxon>
        <taxon>Lachnospirales</taxon>
        <taxon>Lachnospiraceae</taxon>
        <taxon>Mediterraneibacter</taxon>
    </lineage>
</organism>
<reference evidence="1" key="2">
    <citation type="submission" date="2021-04" db="EMBL/GenBank/DDBJ databases">
        <authorList>
            <person name="Gilroy R."/>
        </authorList>
    </citation>
    <scope>NUCLEOTIDE SEQUENCE</scope>
    <source>
        <strain evidence="1">ChiW19-954</strain>
    </source>
</reference>
<evidence type="ECO:0000313" key="1">
    <source>
        <dbReference type="EMBL" id="HJC33604.1"/>
    </source>
</evidence>
<comment type="caution">
    <text evidence="1">The sequence shown here is derived from an EMBL/GenBank/DDBJ whole genome shotgun (WGS) entry which is preliminary data.</text>
</comment>